<dbReference type="Proteomes" id="UP000005510">
    <property type="component" value="Unassembled WGS sequence"/>
</dbReference>
<dbReference type="AlphaFoldDB" id="B7BDY6"/>
<reference evidence="1 2" key="2">
    <citation type="submission" date="2008-10" db="EMBL/GenBank/DDBJ databases">
        <authorList>
            <person name="Fulton L."/>
            <person name="Clifton S."/>
            <person name="Fulton B."/>
            <person name="Xu J."/>
            <person name="Minx P."/>
            <person name="Pepin K.H."/>
            <person name="Johnson M."/>
            <person name="Bhonagiri V."/>
            <person name="Nash W.E."/>
            <person name="Mardis E.R."/>
            <person name="Wilson R.K."/>
        </authorList>
    </citation>
    <scope>NUCLEOTIDE SEQUENCE [LARGE SCALE GENOMIC DNA]</scope>
    <source>
        <strain evidence="1 2">DSM 18315</strain>
    </source>
</reference>
<proteinExistence type="predicted"/>
<organism evidence="1 2">
    <name type="scientific">Parabacteroides johnsonii DSM 18315</name>
    <dbReference type="NCBI Taxonomy" id="537006"/>
    <lineage>
        <taxon>Bacteria</taxon>
        <taxon>Pseudomonadati</taxon>
        <taxon>Bacteroidota</taxon>
        <taxon>Bacteroidia</taxon>
        <taxon>Bacteroidales</taxon>
        <taxon>Tannerellaceae</taxon>
        <taxon>Parabacteroides</taxon>
    </lineage>
</organism>
<dbReference type="RefSeq" id="WP_008151312.1">
    <property type="nucleotide sequence ID" value="NZ_CP102285.1"/>
</dbReference>
<sequence>MILFTLKNENKMGFFNSRTKKRGNGSPKADTPQVKNLETADVVIHIVDDTQLEKAAEFLRYLTPRQGAHRQCIYLSREMHGKLSRIVRTLGGNASTIGGYIENVLEEHLQTYGDDINALLRRETSQPL</sequence>
<comment type="caution">
    <text evidence="1">The sequence shown here is derived from an EMBL/GenBank/DDBJ whole genome shotgun (WGS) entry which is preliminary data.</text>
</comment>
<evidence type="ECO:0000313" key="1">
    <source>
        <dbReference type="EMBL" id="EEC95370.1"/>
    </source>
</evidence>
<evidence type="ECO:0000313" key="2">
    <source>
        <dbReference type="Proteomes" id="UP000005510"/>
    </source>
</evidence>
<dbReference type="Pfam" id="PF11888">
    <property type="entry name" value="DUF3408"/>
    <property type="match status" value="1"/>
</dbReference>
<gene>
    <name evidence="1" type="ORF">PRABACTJOHN_03261</name>
</gene>
<dbReference type="InterPro" id="IPR021823">
    <property type="entry name" value="DUF3408"/>
</dbReference>
<evidence type="ECO:0008006" key="3">
    <source>
        <dbReference type="Google" id="ProtNLM"/>
    </source>
</evidence>
<reference evidence="1 2" key="1">
    <citation type="submission" date="2008-10" db="EMBL/GenBank/DDBJ databases">
        <title>Draft genome sequence of Parabacteroides johnsonii (DSM 18315).</title>
        <authorList>
            <person name="Sudarsanam P."/>
            <person name="Ley R."/>
            <person name="Guruge J."/>
            <person name="Turnbaugh P.J."/>
            <person name="Mahowald M."/>
            <person name="Liep D."/>
            <person name="Gordon J."/>
        </authorList>
    </citation>
    <scope>NUCLEOTIDE SEQUENCE [LARGE SCALE GENOMIC DNA]</scope>
    <source>
        <strain evidence="1 2">DSM 18315</strain>
    </source>
</reference>
<protein>
    <recommendedName>
        <fullName evidence="3">DUF3408 domain-containing protein</fullName>
    </recommendedName>
</protein>
<dbReference type="STRING" id="537006.PRABACTJOHN_03261"/>
<accession>B7BDY6</accession>
<dbReference type="GeneID" id="93408880"/>
<dbReference type="HOGENOM" id="CLU_1957452_0_0_10"/>
<dbReference type="EMBL" id="ABYH01000350">
    <property type="protein sequence ID" value="EEC95370.1"/>
    <property type="molecule type" value="Genomic_DNA"/>
</dbReference>
<name>B7BDY6_9BACT</name>